<proteinExistence type="predicted"/>
<sequence length="104" mass="11221">MKKSFVSAALAAAVLFSTASMTFAGPIESACMRSGREAASRALCGCIQQVADMTLKGGDQRRAAKFFRDPDLAHTVWISQKPADDAFWDRYKQFGAMAEAYCGG</sequence>
<evidence type="ECO:0000256" key="1">
    <source>
        <dbReference type="SAM" id="SignalP"/>
    </source>
</evidence>
<dbReference type="AlphaFoldDB" id="A0A3P5X1N6"/>
<evidence type="ECO:0000313" key="2">
    <source>
        <dbReference type="EMBL" id="VDC29207.1"/>
    </source>
</evidence>
<dbReference type="Proteomes" id="UP000277498">
    <property type="component" value="Unassembled WGS sequence"/>
</dbReference>
<name>A0A3P5X1N6_9RHOB</name>
<dbReference type="OrthoDB" id="7659053at2"/>
<dbReference type="EMBL" id="UXAW01000071">
    <property type="protein sequence ID" value="VDC29207.1"/>
    <property type="molecule type" value="Genomic_DNA"/>
</dbReference>
<protein>
    <recommendedName>
        <fullName evidence="4">Arginine transporter</fullName>
    </recommendedName>
</protein>
<dbReference type="RefSeq" id="WP_124087006.1">
    <property type="nucleotide sequence ID" value="NZ_UXAW01000071.1"/>
</dbReference>
<organism evidence="2 3">
    <name type="scientific">Pseudogemmobacter humi</name>
    <dbReference type="NCBI Taxonomy" id="2483812"/>
    <lineage>
        <taxon>Bacteria</taxon>
        <taxon>Pseudomonadati</taxon>
        <taxon>Pseudomonadota</taxon>
        <taxon>Alphaproteobacteria</taxon>
        <taxon>Rhodobacterales</taxon>
        <taxon>Paracoccaceae</taxon>
        <taxon>Pseudogemmobacter</taxon>
    </lineage>
</organism>
<accession>A0A3P5X1N6</accession>
<evidence type="ECO:0000313" key="3">
    <source>
        <dbReference type="Proteomes" id="UP000277498"/>
    </source>
</evidence>
<feature type="signal peptide" evidence="1">
    <location>
        <begin position="1"/>
        <end position="24"/>
    </location>
</feature>
<reference evidence="2 3" key="1">
    <citation type="submission" date="2018-11" db="EMBL/GenBank/DDBJ databases">
        <authorList>
            <person name="Criscuolo A."/>
        </authorList>
    </citation>
    <scope>NUCLEOTIDE SEQUENCE [LARGE SCALE GENOMIC DNA]</scope>
    <source>
        <strain evidence="2">ACIP111625</strain>
    </source>
</reference>
<evidence type="ECO:0008006" key="4">
    <source>
        <dbReference type="Google" id="ProtNLM"/>
    </source>
</evidence>
<gene>
    <name evidence="2" type="ORF">XINFAN_02257</name>
</gene>
<keyword evidence="1" id="KW-0732">Signal</keyword>
<feature type="chain" id="PRO_5018257424" description="Arginine transporter" evidence="1">
    <location>
        <begin position="25"/>
        <end position="104"/>
    </location>
</feature>
<keyword evidence="3" id="KW-1185">Reference proteome</keyword>